<dbReference type="RefSeq" id="WP_311503908.1">
    <property type="nucleotide sequence ID" value="NZ_JAVRHK010000010.1"/>
</dbReference>
<evidence type="ECO:0000313" key="2">
    <source>
        <dbReference type="Proteomes" id="UP001262582"/>
    </source>
</evidence>
<evidence type="ECO:0000313" key="1">
    <source>
        <dbReference type="EMBL" id="MDT0677564.1"/>
    </source>
</evidence>
<dbReference type="Proteomes" id="UP001262582">
    <property type="component" value="Unassembled WGS sequence"/>
</dbReference>
<reference evidence="1 2" key="1">
    <citation type="submission" date="2023-09" db="EMBL/GenBank/DDBJ databases">
        <authorList>
            <person name="Rey-Velasco X."/>
        </authorList>
    </citation>
    <scope>NUCLEOTIDE SEQUENCE [LARGE SCALE GENOMIC DNA]</scope>
    <source>
        <strain evidence="1 2">F117</strain>
    </source>
</reference>
<dbReference type="PANTHER" id="PTHR22946">
    <property type="entry name" value="DIENELACTONE HYDROLASE DOMAIN-CONTAINING PROTEIN-RELATED"/>
    <property type="match status" value="1"/>
</dbReference>
<dbReference type="EMBL" id="JAVRHK010000010">
    <property type="protein sequence ID" value="MDT0677564.1"/>
    <property type="molecule type" value="Genomic_DNA"/>
</dbReference>
<sequence>MAKESNKLKGIKQLSHRGSVLFLCLFLVASIPILSQNSDTNFNQSITETIDRIEEIYDVKINDEKKLLEGKKLDYADWRIRQDNLEVSLTAVLAPFNLMYWKESDSVYSIRKFDYPRRTPDLGRERLNYLQNLYDTKAEWESRKADLKSCIKDALKLEKASEVKNPEVITTKKRKYKGYTVENIALEIVPGVYATGSIYKPFPLKKKNAVILSPNGHFGDGRYRESEQIRCANLAKMGALVVSYDLFAWGESALQFPYEYHRTSMAQTIQVLNGKKLLDYLVQLPEADSSRIGITGGSGGGSHTLFLTAIDDRIKVSVPVVMVSSYFSGGCPCESGQPIHLCGNGTNNAEISAMAAPRPQLIISDGQDWTQNVPDLEYPFIRDVYSFYDAEEKVENAHFQEEGHNYKESKRKAMYPFMARYLNLDITKITEDDKISEDITVETENQMKVFGKNGEKLPENAIKDIDKLYSLFGETYEKDQNE</sequence>
<dbReference type="SUPFAM" id="SSF53474">
    <property type="entry name" value="alpha/beta-Hydrolases"/>
    <property type="match status" value="1"/>
</dbReference>
<proteinExistence type="predicted"/>
<dbReference type="InterPro" id="IPR029058">
    <property type="entry name" value="AB_hydrolase_fold"/>
</dbReference>
<name>A0ABU3D7Q2_9FLAO</name>
<dbReference type="InterPro" id="IPR050261">
    <property type="entry name" value="FrsA_esterase"/>
</dbReference>
<protein>
    <submittedName>
        <fullName evidence="1">Acetylxylan esterase</fullName>
    </submittedName>
</protein>
<accession>A0ABU3D7Q2</accession>
<dbReference type="PANTHER" id="PTHR22946:SF8">
    <property type="entry name" value="ACETYL XYLAN ESTERASE DOMAIN-CONTAINING PROTEIN"/>
    <property type="match status" value="1"/>
</dbReference>
<gene>
    <name evidence="1" type="ORF">RM539_13335</name>
</gene>
<comment type="caution">
    <text evidence="1">The sequence shown here is derived from an EMBL/GenBank/DDBJ whole genome shotgun (WGS) entry which is preliminary data.</text>
</comment>
<dbReference type="Gene3D" id="3.40.50.1820">
    <property type="entry name" value="alpha/beta hydrolase"/>
    <property type="match status" value="1"/>
</dbReference>
<organism evidence="1 2">
    <name type="scientific">Autumnicola musiva</name>
    <dbReference type="NCBI Taxonomy" id="3075589"/>
    <lineage>
        <taxon>Bacteria</taxon>
        <taxon>Pseudomonadati</taxon>
        <taxon>Bacteroidota</taxon>
        <taxon>Flavobacteriia</taxon>
        <taxon>Flavobacteriales</taxon>
        <taxon>Flavobacteriaceae</taxon>
        <taxon>Autumnicola</taxon>
    </lineage>
</organism>
<keyword evidence="2" id="KW-1185">Reference proteome</keyword>